<organism evidence="2 3">
    <name type="scientific">Bonamia ostreae</name>
    <dbReference type="NCBI Taxonomy" id="126728"/>
    <lineage>
        <taxon>Eukaryota</taxon>
        <taxon>Sar</taxon>
        <taxon>Rhizaria</taxon>
        <taxon>Endomyxa</taxon>
        <taxon>Ascetosporea</taxon>
        <taxon>Haplosporida</taxon>
        <taxon>Bonamia</taxon>
    </lineage>
</organism>
<feature type="chain" id="PRO_5045217207" evidence="1">
    <location>
        <begin position="24"/>
        <end position="186"/>
    </location>
</feature>
<name>A0ABV2AIA8_9EUKA</name>
<dbReference type="Proteomes" id="UP001439008">
    <property type="component" value="Unassembled WGS sequence"/>
</dbReference>
<protein>
    <submittedName>
        <fullName evidence="2">Uncharacterized protein</fullName>
    </submittedName>
</protein>
<gene>
    <name evidence="2" type="ORF">MHBO_001243</name>
</gene>
<accession>A0ABV2AIA8</accession>
<evidence type="ECO:0000256" key="1">
    <source>
        <dbReference type="SAM" id="SignalP"/>
    </source>
</evidence>
<feature type="signal peptide" evidence="1">
    <location>
        <begin position="1"/>
        <end position="23"/>
    </location>
</feature>
<sequence>MAKSFTKMIICYFVLFLASFVLPSKHVFEKMAIEGFPESLDFEPMRKSPENEEEQSAISYSLEFEGSPGHSVFFVLGRREDLNDGVICASKELKEILPLADSKMKIITIDLENGYKKIEGKYVIEEDSLYTFIFVSCEKENFLYKESKPITVSGQVSLRGPYGFLPPHKQRLVNMVYNIFNILLTV</sequence>
<keyword evidence="3" id="KW-1185">Reference proteome</keyword>
<evidence type="ECO:0000313" key="2">
    <source>
        <dbReference type="EMBL" id="MES1919405.1"/>
    </source>
</evidence>
<proteinExistence type="predicted"/>
<dbReference type="EMBL" id="JBDODL010000279">
    <property type="protein sequence ID" value="MES1919405.1"/>
    <property type="molecule type" value="Genomic_DNA"/>
</dbReference>
<reference evidence="2 3" key="1">
    <citation type="journal article" date="2024" name="BMC Biol.">
        <title>Comparative genomics of Ascetosporea gives new insight into the evolutionary basis for animal parasitism in Rhizaria.</title>
        <authorList>
            <person name="Hiltunen Thoren M."/>
            <person name="Onut-Brannstrom I."/>
            <person name="Alfjorden A."/>
            <person name="Peckova H."/>
            <person name="Swords F."/>
            <person name="Hooper C."/>
            <person name="Holzer A.S."/>
            <person name="Bass D."/>
            <person name="Burki F."/>
        </authorList>
    </citation>
    <scope>NUCLEOTIDE SEQUENCE [LARGE SCALE GENOMIC DNA]</scope>
    <source>
        <strain evidence="2">20-A016</strain>
    </source>
</reference>
<evidence type="ECO:0000313" key="3">
    <source>
        <dbReference type="Proteomes" id="UP001439008"/>
    </source>
</evidence>
<keyword evidence="1" id="KW-0732">Signal</keyword>
<comment type="caution">
    <text evidence="2">The sequence shown here is derived from an EMBL/GenBank/DDBJ whole genome shotgun (WGS) entry which is preliminary data.</text>
</comment>